<evidence type="ECO:0000313" key="1">
    <source>
        <dbReference type="EMBL" id="KAH7279041.1"/>
    </source>
</evidence>
<comment type="caution">
    <text evidence="1">The sequence shown here is derived from an EMBL/GenBank/DDBJ whole genome shotgun (WGS) entry which is preliminary data.</text>
</comment>
<reference evidence="1" key="1">
    <citation type="submission" date="2021-08" db="EMBL/GenBank/DDBJ databases">
        <title>WGS assembly of Ceratopteris richardii.</title>
        <authorList>
            <person name="Marchant D.B."/>
            <person name="Chen G."/>
            <person name="Jenkins J."/>
            <person name="Shu S."/>
            <person name="Leebens-Mack J."/>
            <person name="Grimwood J."/>
            <person name="Schmutz J."/>
            <person name="Soltis P."/>
            <person name="Soltis D."/>
            <person name="Chen Z.-H."/>
        </authorList>
    </citation>
    <scope>NUCLEOTIDE SEQUENCE</scope>
    <source>
        <strain evidence="1">Whitten #5841</strain>
        <tissue evidence="1">Leaf</tissue>
    </source>
</reference>
<sequence>MDLHIRFQQAHGCECAAISICLMKNYRVKDSIIKGGTLHLDLLR</sequence>
<dbReference type="AlphaFoldDB" id="A0A8T2Q6W3"/>
<gene>
    <name evidence="1" type="ORF">KP509_37G002600</name>
</gene>
<keyword evidence="2" id="KW-1185">Reference proteome</keyword>
<protein>
    <submittedName>
        <fullName evidence="1">Uncharacterized protein</fullName>
    </submittedName>
</protein>
<name>A0A8T2Q6W3_CERRI</name>
<accession>A0A8T2Q6W3</accession>
<organism evidence="1 2">
    <name type="scientific">Ceratopteris richardii</name>
    <name type="common">Triangle waterfern</name>
    <dbReference type="NCBI Taxonomy" id="49495"/>
    <lineage>
        <taxon>Eukaryota</taxon>
        <taxon>Viridiplantae</taxon>
        <taxon>Streptophyta</taxon>
        <taxon>Embryophyta</taxon>
        <taxon>Tracheophyta</taxon>
        <taxon>Polypodiopsida</taxon>
        <taxon>Polypodiidae</taxon>
        <taxon>Polypodiales</taxon>
        <taxon>Pteridineae</taxon>
        <taxon>Pteridaceae</taxon>
        <taxon>Parkerioideae</taxon>
        <taxon>Ceratopteris</taxon>
    </lineage>
</organism>
<proteinExistence type="predicted"/>
<dbReference type="EMBL" id="CM035442">
    <property type="protein sequence ID" value="KAH7279041.1"/>
    <property type="molecule type" value="Genomic_DNA"/>
</dbReference>
<dbReference type="Proteomes" id="UP000825935">
    <property type="component" value="Chromosome 37"/>
</dbReference>
<evidence type="ECO:0000313" key="2">
    <source>
        <dbReference type="Proteomes" id="UP000825935"/>
    </source>
</evidence>